<keyword evidence="2" id="KW-1185">Reference proteome</keyword>
<comment type="caution">
    <text evidence="1">The sequence shown here is derived from an EMBL/GenBank/DDBJ whole genome shotgun (WGS) entry which is preliminary data.</text>
</comment>
<evidence type="ECO:0000313" key="1">
    <source>
        <dbReference type="EMBL" id="CCH20802.1"/>
    </source>
</evidence>
<accession>I0LAF5</accession>
<protein>
    <submittedName>
        <fullName evidence="1">Uncharacterized protein</fullName>
    </submittedName>
</protein>
<dbReference type="Proteomes" id="UP000003448">
    <property type="component" value="Unassembled WGS sequence"/>
</dbReference>
<name>I0LAF5_9ACTN</name>
<reference evidence="2" key="1">
    <citation type="journal article" date="2012" name="J. Bacteriol.">
        <title>Genome Sequence of Micromonospora lupini Lupac 08, Isolated from Root Nodules of Lupinus angustifolius.</title>
        <authorList>
            <person name="Alonso-Vega P."/>
            <person name="Normand P."/>
            <person name="Bacigalupe R."/>
            <person name="Pujic P."/>
            <person name="Lajus A."/>
            <person name="Vallenet D."/>
            <person name="Carro L."/>
            <person name="Coll P."/>
            <person name="Trujillo M.E."/>
        </authorList>
    </citation>
    <scope>NUCLEOTIDE SEQUENCE [LARGE SCALE GENOMIC DNA]</scope>
    <source>
        <strain evidence="2">Lupac 08</strain>
    </source>
</reference>
<gene>
    <name evidence="1" type="ORF">MILUP08_45695</name>
</gene>
<sequence>MACGSAGDRKSGLGSATVDTVSSGMAALLRGMTEASWEVERDFTEVRLNHDLSVPGEEDEVLISGSRLEFDPSDGGKLTFHALTFTLPHLPVEGTDFLSEIRLYLRLTLREDGFTLTAAIEVDLLRPVFRYPAGEHTVMRVTEDLTTVDETVAAARRAVTAFAEHYSLFDDIGFPRRQRA</sequence>
<dbReference type="EMBL" id="CAIE01000039">
    <property type="protein sequence ID" value="CCH20802.1"/>
    <property type="molecule type" value="Genomic_DNA"/>
</dbReference>
<organism evidence="1 2">
    <name type="scientific">Micromonospora lupini str. Lupac 08</name>
    <dbReference type="NCBI Taxonomy" id="1150864"/>
    <lineage>
        <taxon>Bacteria</taxon>
        <taxon>Bacillati</taxon>
        <taxon>Actinomycetota</taxon>
        <taxon>Actinomycetes</taxon>
        <taxon>Micromonosporales</taxon>
        <taxon>Micromonosporaceae</taxon>
        <taxon>Micromonospora</taxon>
    </lineage>
</organism>
<dbReference type="STRING" id="1150864.MILUP08_45695"/>
<evidence type="ECO:0000313" key="2">
    <source>
        <dbReference type="Proteomes" id="UP000003448"/>
    </source>
</evidence>
<dbReference type="AlphaFoldDB" id="I0LAF5"/>
<proteinExistence type="predicted"/>